<gene>
    <name evidence="1" type="ORF">GCM10007857_82540</name>
</gene>
<organism evidence="1 2">
    <name type="scientific">Bradyrhizobium iriomotense</name>
    <dbReference type="NCBI Taxonomy" id="441950"/>
    <lineage>
        <taxon>Bacteria</taxon>
        <taxon>Pseudomonadati</taxon>
        <taxon>Pseudomonadota</taxon>
        <taxon>Alphaproteobacteria</taxon>
        <taxon>Hyphomicrobiales</taxon>
        <taxon>Nitrobacteraceae</taxon>
        <taxon>Bradyrhizobium</taxon>
    </lineage>
</organism>
<dbReference type="EMBL" id="BSOW01000049">
    <property type="protein sequence ID" value="GLR91536.1"/>
    <property type="molecule type" value="Genomic_DNA"/>
</dbReference>
<sequence>MKARLRSIALAACASALLPIEIPQAVAKQQCSSAAPSATQGRWWSYRIIDGRKCWYEGKPMLAKSLLEWPKSESKQANAAADITSAVASRSTSLLNSQASTAKEIDTFDARWRARIGDR</sequence>
<comment type="caution">
    <text evidence="1">The sequence shown here is derived from an EMBL/GenBank/DDBJ whole genome shotgun (WGS) entry which is preliminary data.</text>
</comment>
<reference evidence="2" key="1">
    <citation type="journal article" date="2019" name="Int. J. Syst. Evol. Microbiol.">
        <title>The Global Catalogue of Microorganisms (GCM) 10K type strain sequencing project: providing services to taxonomists for standard genome sequencing and annotation.</title>
        <authorList>
            <consortium name="The Broad Institute Genomics Platform"/>
            <consortium name="The Broad Institute Genome Sequencing Center for Infectious Disease"/>
            <person name="Wu L."/>
            <person name="Ma J."/>
        </authorList>
    </citation>
    <scope>NUCLEOTIDE SEQUENCE [LARGE SCALE GENOMIC DNA]</scope>
    <source>
        <strain evidence="2">NBRC 102520</strain>
    </source>
</reference>
<dbReference type="RefSeq" id="WP_284274998.1">
    <property type="nucleotide sequence ID" value="NZ_BSOW01000049.1"/>
</dbReference>
<proteinExistence type="predicted"/>
<name>A0ABQ6BG13_9BRAD</name>
<evidence type="ECO:0000313" key="1">
    <source>
        <dbReference type="EMBL" id="GLR91536.1"/>
    </source>
</evidence>
<evidence type="ECO:0000313" key="2">
    <source>
        <dbReference type="Proteomes" id="UP001156905"/>
    </source>
</evidence>
<dbReference type="Proteomes" id="UP001156905">
    <property type="component" value="Unassembled WGS sequence"/>
</dbReference>
<protein>
    <submittedName>
        <fullName evidence="1">Uncharacterized protein</fullName>
    </submittedName>
</protein>
<keyword evidence="2" id="KW-1185">Reference proteome</keyword>
<accession>A0ABQ6BG13</accession>